<keyword evidence="3" id="KW-1185">Reference proteome</keyword>
<accession>A0A813EVA6</accession>
<keyword evidence="1" id="KW-0472">Membrane</keyword>
<keyword evidence="1" id="KW-1133">Transmembrane helix</keyword>
<keyword evidence="1" id="KW-0812">Transmembrane</keyword>
<gene>
    <name evidence="2" type="ORF">PGLA1383_LOCUS20880</name>
</gene>
<dbReference type="EMBL" id="CAJNNV010014486">
    <property type="protein sequence ID" value="CAE8602641.1"/>
    <property type="molecule type" value="Genomic_DNA"/>
</dbReference>
<protein>
    <submittedName>
        <fullName evidence="2">Uncharacterized protein</fullName>
    </submittedName>
</protein>
<name>A0A813EVA6_POLGL</name>
<feature type="transmembrane region" description="Helical" evidence="1">
    <location>
        <begin position="20"/>
        <end position="42"/>
    </location>
</feature>
<feature type="transmembrane region" description="Helical" evidence="1">
    <location>
        <begin position="293"/>
        <end position="313"/>
    </location>
</feature>
<organism evidence="2 3">
    <name type="scientific">Polarella glacialis</name>
    <name type="common">Dinoflagellate</name>
    <dbReference type="NCBI Taxonomy" id="89957"/>
    <lineage>
        <taxon>Eukaryota</taxon>
        <taxon>Sar</taxon>
        <taxon>Alveolata</taxon>
        <taxon>Dinophyceae</taxon>
        <taxon>Suessiales</taxon>
        <taxon>Suessiaceae</taxon>
        <taxon>Polarella</taxon>
    </lineage>
</organism>
<reference evidence="2" key="1">
    <citation type="submission" date="2021-02" db="EMBL/GenBank/DDBJ databases">
        <authorList>
            <person name="Dougan E. K."/>
            <person name="Rhodes N."/>
            <person name="Thang M."/>
            <person name="Chan C."/>
        </authorList>
    </citation>
    <scope>NUCLEOTIDE SEQUENCE</scope>
</reference>
<evidence type="ECO:0000313" key="2">
    <source>
        <dbReference type="EMBL" id="CAE8602641.1"/>
    </source>
</evidence>
<feature type="transmembrane region" description="Helical" evidence="1">
    <location>
        <begin position="93"/>
        <end position="113"/>
    </location>
</feature>
<dbReference type="AlphaFoldDB" id="A0A813EVA6"/>
<evidence type="ECO:0000313" key="3">
    <source>
        <dbReference type="Proteomes" id="UP000654075"/>
    </source>
</evidence>
<comment type="caution">
    <text evidence="2">The sequence shown here is derived from an EMBL/GenBank/DDBJ whole genome shotgun (WGS) entry which is preliminary data.</text>
</comment>
<proteinExistence type="predicted"/>
<sequence length="356" mass="39167">MVGTPEENGAGARMARTLALFVHGSMFVAGTMIIVHVAYIGLSLDAQGHWADRGEMWAGLRNAYILLLRSFLMPFMEASFLDPYVPHSIDLDVWGFFVPGILCLFITNMAWLGLTSLRWPSSGRAIVYSLFAAVLLVSQAQVNQAMNEITSWEELMAASGPAQSKSIQPWQIQQHLFKASHSSFGQIFTEAKCKIVSAVSTALQERVECSAETAEATLLPVLVQEFCRPSKSLTSAASEERAALEADFEKRAKTCRSRAQQLQLLPTSLSERDFLYCRCWCATFDALQLASKWMILAWLGLASGVMSVLYLVMQPKLSTMSPREQAEVMGFAVVSMAILTGKAVIFADGSPWLQGD</sequence>
<dbReference type="OrthoDB" id="440589at2759"/>
<feature type="transmembrane region" description="Helical" evidence="1">
    <location>
        <begin position="325"/>
        <end position="347"/>
    </location>
</feature>
<evidence type="ECO:0000256" key="1">
    <source>
        <dbReference type="SAM" id="Phobius"/>
    </source>
</evidence>
<dbReference type="Proteomes" id="UP000654075">
    <property type="component" value="Unassembled WGS sequence"/>
</dbReference>